<protein>
    <submittedName>
        <fullName evidence="2">Uncharacterized protein</fullName>
    </submittedName>
</protein>
<sequence length="226" mass="25450">MGKPGLEHFLRHLNSASSAPPSLLARRLYIPLHHHHHRRCQQLPHHFRASPHRRPLVHCVALTHSLLRLPLAPYIHRPPTRKKTASLLVLAQASSSRSISSPSCLDKTTAQPRSAHSHPITPNAIMYKADKETLQGPQRPKTAAAAAAPRIPIYNMDNAGPASYPRAVHLASPFDYPNEDRRAAFPRLRRRRERCRNLDAFPNRATHVLRSASMTVRGLQTRMKSL</sequence>
<reference evidence="2 3" key="1">
    <citation type="submission" date="2024-04" db="EMBL/GenBank/DDBJ databases">
        <title>Phyllosticta paracitricarpa is synonymous to the EU quarantine fungus P. citricarpa based on phylogenomic analyses.</title>
        <authorList>
            <consortium name="Lawrence Berkeley National Laboratory"/>
            <person name="Van ingen-buijs V.A."/>
            <person name="Van westerhoven A.C."/>
            <person name="Haridas S."/>
            <person name="Skiadas P."/>
            <person name="Martin F."/>
            <person name="Groenewald J.Z."/>
            <person name="Crous P.W."/>
            <person name="Seidl M.F."/>
        </authorList>
    </citation>
    <scope>NUCLEOTIDE SEQUENCE [LARGE SCALE GENOMIC DNA]</scope>
    <source>
        <strain evidence="2 3">CPC 17464</strain>
    </source>
</reference>
<evidence type="ECO:0000313" key="2">
    <source>
        <dbReference type="EMBL" id="KAK7540065.1"/>
    </source>
</evidence>
<dbReference type="RefSeq" id="XP_066657336.1">
    <property type="nucleotide sequence ID" value="XM_066795253.1"/>
</dbReference>
<keyword evidence="3" id="KW-1185">Reference proteome</keyword>
<name>A0ABR1LZA1_9PEZI</name>
<gene>
    <name evidence="2" type="ORF">J3D65DRAFT_308774</name>
</gene>
<dbReference type="EMBL" id="JBBPEH010000004">
    <property type="protein sequence ID" value="KAK7540065.1"/>
    <property type="molecule type" value="Genomic_DNA"/>
</dbReference>
<accession>A0ABR1LZA1</accession>
<feature type="region of interest" description="Disordered" evidence="1">
    <location>
        <begin position="98"/>
        <end position="120"/>
    </location>
</feature>
<organism evidence="2 3">
    <name type="scientific">Phyllosticta citribraziliensis</name>
    <dbReference type="NCBI Taxonomy" id="989973"/>
    <lineage>
        <taxon>Eukaryota</taxon>
        <taxon>Fungi</taxon>
        <taxon>Dikarya</taxon>
        <taxon>Ascomycota</taxon>
        <taxon>Pezizomycotina</taxon>
        <taxon>Dothideomycetes</taxon>
        <taxon>Dothideomycetes incertae sedis</taxon>
        <taxon>Botryosphaeriales</taxon>
        <taxon>Phyllostictaceae</taxon>
        <taxon>Phyllosticta</taxon>
    </lineage>
</organism>
<proteinExistence type="predicted"/>
<evidence type="ECO:0000313" key="3">
    <source>
        <dbReference type="Proteomes" id="UP001360953"/>
    </source>
</evidence>
<evidence type="ECO:0000256" key="1">
    <source>
        <dbReference type="SAM" id="MobiDB-lite"/>
    </source>
</evidence>
<dbReference type="Proteomes" id="UP001360953">
    <property type="component" value="Unassembled WGS sequence"/>
</dbReference>
<dbReference type="GeneID" id="92028159"/>
<comment type="caution">
    <text evidence="2">The sequence shown here is derived from an EMBL/GenBank/DDBJ whole genome shotgun (WGS) entry which is preliminary data.</text>
</comment>